<proteinExistence type="predicted"/>
<evidence type="ECO:0000313" key="3">
    <source>
        <dbReference type="Proteomes" id="UP000078200"/>
    </source>
</evidence>
<sequence length="122" mass="14889">MDVNNAKRPSKTRTFHENKRTLLYFTADGKFEVAGGQASKQATVLWRYFRHCHSNKLKFQKDLYVRTYVRTRSFISIYLSVRSPSWYDDRYKQPLNGAAANRHHHHHHHHHHHRHRHRHRHH</sequence>
<feature type="region of interest" description="Disordered" evidence="1">
    <location>
        <begin position="100"/>
        <end position="122"/>
    </location>
</feature>
<name>A0A1A9VCT4_GLOAU</name>
<evidence type="ECO:0000313" key="2">
    <source>
        <dbReference type="EnsemblMetazoa" id="GAUT033151-PA"/>
    </source>
</evidence>
<dbReference type="Proteomes" id="UP000078200">
    <property type="component" value="Unassembled WGS sequence"/>
</dbReference>
<dbReference type="AlphaFoldDB" id="A0A1A9VCT4"/>
<organism evidence="2 3">
    <name type="scientific">Glossina austeni</name>
    <name type="common">Savannah tsetse fly</name>
    <dbReference type="NCBI Taxonomy" id="7395"/>
    <lineage>
        <taxon>Eukaryota</taxon>
        <taxon>Metazoa</taxon>
        <taxon>Ecdysozoa</taxon>
        <taxon>Arthropoda</taxon>
        <taxon>Hexapoda</taxon>
        <taxon>Insecta</taxon>
        <taxon>Pterygota</taxon>
        <taxon>Neoptera</taxon>
        <taxon>Endopterygota</taxon>
        <taxon>Diptera</taxon>
        <taxon>Brachycera</taxon>
        <taxon>Muscomorpha</taxon>
        <taxon>Hippoboscoidea</taxon>
        <taxon>Glossinidae</taxon>
        <taxon>Glossina</taxon>
    </lineage>
</organism>
<dbReference type="EnsemblMetazoa" id="GAUT033151-RA">
    <property type="protein sequence ID" value="GAUT033151-PA"/>
    <property type="gene ID" value="GAUT033151"/>
</dbReference>
<accession>A0A1A9VCT4</accession>
<dbReference type="VEuPathDB" id="VectorBase:GAUT033151"/>
<feature type="compositionally biased region" description="Basic residues" evidence="1">
    <location>
        <begin position="101"/>
        <end position="122"/>
    </location>
</feature>
<keyword evidence="3" id="KW-1185">Reference proteome</keyword>
<reference evidence="2" key="1">
    <citation type="submission" date="2020-05" db="UniProtKB">
        <authorList>
            <consortium name="EnsemblMetazoa"/>
        </authorList>
    </citation>
    <scope>IDENTIFICATION</scope>
    <source>
        <strain evidence="2">TTRI</strain>
    </source>
</reference>
<protein>
    <submittedName>
        <fullName evidence="2">Uncharacterized protein</fullName>
    </submittedName>
</protein>
<evidence type="ECO:0000256" key="1">
    <source>
        <dbReference type="SAM" id="MobiDB-lite"/>
    </source>
</evidence>